<dbReference type="NCBIfam" id="TIGR03442">
    <property type="entry name" value="ergothioneine biosynthesis protein EgtC"/>
    <property type="match status" value="1"/>
</dbReference>
<dbReference type="InterPro" id="IPR017932">
    <property type="entry name" value="GATase_2_dom"/>
</dbReference>
<dbReference type="EMBL" id="JACIBS010000002">
    <property type="protein sequence ID" value="MBB3664788.1"/>
    <property type="molecule type" value="Genomic_DNA"/>
</dbReference>
<evidence type="ECO:0000313" key="4">
    <source>
        <dbReference type="EMBL" id="MBB3664788.1"/>
    </source>
</evidence>
<comment type="catalytic activity">
    <reaction evidence="2">
        <text>gamma-L-glutamyl-hercynylcysteine S-oxide + H2O = S-(hercyn-2-yl)-L-cysteine S-oxide + L-glutamate</text>
        <dbReference type="Rhea" id="RHEA:42684"/>
        <dbReference type="ChEBI" id="CHEBI:15377"/>
        <dbReference type="ChEBI" id="CHEBI:29985"/>
        <dbReference type="ChEBI" id="CHEBI:82703"/>
        <dbReference type="ChEBI" id="CHEBI:82706"/>
        <dbReference type="EC" id="3.5.1.118"/>
    </reaction>
</comment>
<dbReference type="PANTHER" id="PTHR43187:SF2">
    <property type="entry name" value="GAMMA-GLUTAMYL-HERCYNYLCYSTEINE SULFOXIDE HYDROLASE"/>
    <property type="match status" value="1"/>
</dbReference>
<evidence type="ECO:0000313" key="5">
    <source>
        <dbReference type="Proteomes" id="UP000564573"/>
    </source>
</evidence>
<proteinExistence type="inferred from homology"/>
<evidence type="ECO:0000256" key="2">
    <source>
        <dbReference type="HAMAP-Rule" id="MF_02036"/>
    </source>
</evidence>
<dbReference type="UniPathway" id="UPA01014"/>
<dbReference type="PROSITE" id="PS51278">
    <property type="entry name" value="GATASE_TYPE_2"/>
    <property type="match status" value="1"/>
</dbReference>
<comment type="function">
    <text evidence="2">Catalyzes the hydrolysis of the gamma-glutamyl amide bond of hercynyl-gamma-L-glutamyl-L-cysteine sulfoxide to produce hercynylcysteine sulfoxide, a step in the biosynthesis pathway of ergothioneine.</text>
</comment>
<dbReference type="InterPro" id="IPR026869">
    <property type="entry name" value="EgtC-like"/>
</dbReference>
<keyword evidence="4" id="KW-0808">Transferase</keyword>
<reference evidence="4 5" key="1">
    <citation type="submission" date="2020-08" db="EMBL/GenBank/DDBJ databases">
        <title>Sequencing the genomes of 1000 actinobacteria strains.</title>
        <authorList>
            <person name="Klenk H.-P."/>
        </authorList>
    </citation>
    <scope>NUCLEOTIDE SEQUENCE [LARGE SCALE GENOMIC DNA]</scope>
    <source>
        <strain evidence="4 5">DSM 45267</strain>
    </source>
</reference>
<dbReference type="SUPFAM" id="SSF56235">
    <property type="entry name" value="N-terminal nucleophile aminohydrolases (Ntn hydrolases)"/>
    <property type="match status" value="1"/>
</dbReference>
<dbReference type="GO" id="GO:0052699">
    <property type="term" value="P:ergothioneine biosynthetic process"/>
    <property type="evidence" value="ECO:0007669"/>
    <property type="project" value="UniProtKB-UniRule"/>
</dbReference>
<dbReference type="InterPro" id="IPR017808">
    <property type="entry name" value="EgtC"/>
</dbReference>
<dbReference type="EC" id="3.5.1.118" evidence="2"/>
<dbReference type="InterPro" id="IPR052373">
    <property type="entry name" value="Gamma-glu_amide_hydrolase"/>
</dbReference>
<organism evidence="4 5">
    <name type="scientific">Prauserella sediminis</name>
    <dbReference type="NCBI Taxonomy" id="577680"/>
    <lineage>
        <taxon>Bacteria</taxon>
        <taxon>Bacillati</taxon>
        <taxon>Actinomycetota</taxon>
        <taxon>Actinomycetes</taxon>
        <taxon>Pseudonocardiales</taxon>
        <taxon>Pseudonocardiaceae</taxon>
        <taxon>Prauserella</taxon>
        <taxon>Prauserella salsuginis group</taxon>
    </lineage>
</organism>
<evidence type="ECO:0000256" key="1">
    <source>
        <dbReference type="ARBA" id="ARBA00022962"/>
    </source>
</evidence>
<name>A0A839XUR7_9PSEU</name>
<dbReference type="RefSeq" id="WP_183785773.1">
    <property type="nucleotide sequence ID" value="NZ_JACIBS010000002.1"/>
</dbReference>
<dbReference type="Proteomes" id="UP000564573">
    <property type="component" value="Unassembled WGS sequence"/>
</dbReference>
<dbReference type="GO" id="GO:0016740">
    <property type="term" value="F:transferase activity"/>
    <property type="evidence" value="ECO:0007669"/>
    <property type="project" value="UniProtKB-KW"/>
</dbReference>
<dbReference type="InterPro" id="IPR032889">
    <property type="entry name" value="EgtC_Actinobacteria"/>
</dbReference>
<comment type="caution">
    <text evidence="4">The sequence shown here is derived from an EMBL/GenBank/DDBJ whole genome shotgun (WGS) entry which is preliminary data.</text>
</comment>
<keyword evidence="1 2" id="KW-0315">Glutamine amidotransferase</keyword>
<dbReference type="AlphaFoldDB" id="A0A839XUR7"/>
<dbReference type="Gene3D" id="3.60.20.10">
    <property type="entry name" value="Glutamine Phosphoribosylpyrophosphate, subunit 1, domain 1"/>
    <property type="match status" value="1"/>
</dbReference>
<dbReference type="InterPro" id="IPR029055">
    <property type="entry name" value="Ntn_hydrolases_N"/>
</dbReference>
<gene>
    <name evidence="2" type="primary">egtC</name>
    <name evidence="4" type="ORF">FB384_003739</name>
</gene>
<accession>A0A839XUR7</accession>
<dbReference type="PANTHER" id="PTHR43187">
    <property type="entry name" value="GLUTAMINE AMIDOTRANSFERASE DUG3-RELATED"/>
    <property type="match status" value="1"/>
</dbReference>
<sequence>MCRHLAYLGVPTSPTGSLIEAPHALLVQSYAPADMRGGGTVNADGFGLAWLADDAGPPVQYRRARPMWTDGTLPRLVETLRPPVFVGAVRSGTPGMPVEEAACAPLADDRWMFSHNGVVAGWPSSVAGLAEKLPVVDLLGLESRTDSALLWALLRHRLAAGGDPVGEVAQLVSDVDRAAPGSRLNLLLADRDLLVATAWTHSLSVRVAAGGVAVASEPYDGDPAWRPVPDGHLVVARRDSTGGVTSEILPIDERSSE</sequence>
<evidence type="ECO:0000259" key="3">
    <source>
        <dbReference type="PROSITE" id="PS51278"/>
    </source>
</evidence>
<dbReference type="HAMAP" id="MF_02036">
    <property type="entry name" value="EgtC"/>
    <property type="match status" value="1"/>
</dbReference>
<keyword evidence="5" id="KW-1185">Reference proteome</keyword>
<dbReference type="Pfam" id="PF13230">
    <property type="entry name" value="GATase_4"/>
    <property type="match status" value="1"/>
</dbReference>
<keyword evidence="2 4" id="KW-0378">Hydrolase</keyword>
<dbReference type="GO" id="GO:0016811">
    <property type="term" value="F:hydrolase activity, acting on carbon-nitrogen (but not peptide) bonds, in linear amides"/>
    <property type="evidence" value="ECO:0007669"/>
    <property type="project" value="UniProtKB-UniRule"/>
</dbReference>
<feature type="domain" description="Glutamine amidotransferase type-2" evidence="3">
    <location>
        <begin position="2"/>
        <end position="257"/>
    </location>
</feature>
<protein>
    <recommendedName>
        <fullName evidence="2">Gamma-glutamyl-hercynylcysteine sulfoxide hydrolase</fullName>
        <ecNumber evidence="2">3.5.1.118</ecNumber>
    </recommendedName>
    <alternativeName>
        <fullName evidence="2">Gamma-glutamyl hercynylcysteine S-oxide hydrolase</fullName>
    </alternativeName>
</protein>
<dbReference type="CDD" id="cd01908">
    <property type="entry name" value="YafJ"/>
    <property type="match status" value="1"/>
</dbReference>
<comment type="pathway">
    <text evidence="2">Amino-acid biosynthesis; ergothioneine biosynthesis.</text>
</comment>